<organism evidence="3 4">
    <name type="scientific">Heligmosomoides polygyrus</name>
    <name type="common">Parasitic roundworm</name>
    <dbReference type="NCBI Taxonomy" id="6339"/>
    <lineage>
        <taxon>Eukaryota</taxon>
        <taxon>Metazoa</taxon>
        <taxon>Ecdysozoa</taxon>
        <taxon>Nematoda</taxon>
        <taxon>Chromadorea</taxon>
        <taxon>Rhabditida</taxon>
        <taxon>Rhabditina</taxon>
        <taxon>Rhabditomorpha</taxon>
        <taxon>Strongyloidea</taxon>
        <taxon>Heligmosomidae</taxon>
        <taxon>Heligmosomoides</taxon>
    </lineage>
</organism>
<keyword evidence="1" id="KW-0732">Signal</keyword>
<reference evidence="2 3" key="1">
    <citation type="submission" date="2018-11" db="EMBL/GenBank/DDBJ databases">
        <authorList>
            <consortium name="Pathogen Informatics"/>
        </authorList>
    </citation>
    <scope>NUCLEOTIDE SEQUENCE [LARGE SCALE GENOMIC DNA]</scope>
</reference>
<sequence>MHRLLFLAVFFCQKTNGVYGIDCATTSYEGSWTVSRMVGRELDGITNAPVDNPLEDLHVMRKQSDWTWMTVLIVDAKELLNILSLAMADLRESIKKSLAISSFLPLTSS</sequence>
<accession>A0A3P8DQ95</accession>
<dbReference type="EMBL" id="UZAH01028184">
    <property type="protein sequence ID" value="VDO98322.1"/>
    <property type="molecule type" value="Genomic_DNA"/>
</dbReference>
<dbReference type="WBParaSite" id="HPBE_0001405201-mRNA-1">
    <property type="protein sequence ID" value="HPBE_0001405201-mRNA-1"/>
    <property type="gene ID" value="HPBE_0001405201"/>
</dbReference>
<dbReference type="Proteomes" id="UP000050761">
    <property type="component" value="Unassembled WGS sequence"/>
</dbReference>
<proteinExistence type="predicted"/>
<evidence type="ECO:0000256" key="1">
    <source>
        <dbReference type="SAM" id="SignalP"/>
    </source>
</evidence>
<evidence type="ECO:0000313" key="3">
    <source>
        <dbReference type="Proteomes" id="UP000050761"/>
    </source>
</evidence>
<accession>A0A183FZ98</accession>
<evidence type="ECO:0000313" key="2">
    <source>
        <dbReference type="EMBL" id="VDO98322.1"/>
    </source>
</evidence>
<name>A0A183FZ98_HELPZ</name>
<protein>
    <submittedName>
        <fullName evidence="4">ANF_receptor domain-containing protein</fullName>
    </submittedName>
</protein>
<feature type="signal peptide" evidence="1">
    <location>
        <begin position="1"/>
        <end position="20"/>
    </location>
</feature>
<evidence type="ECO:0000313" key="4">
    <source>
        <dbReference type="WBParaSite" id="HPBE_0001405201-mRNA-1"/>
    </source>
</evidence>
<reference evidence="4" key="2">
    <citation type="submission" date="2019-09" db="UniProtKB">
        <authorList>
            <consortium name="WormBaseParasite"/>
        </authorList>
    </citation>
    <scope>IDENTIFICATION</scope>
</reference>
<feature type="chain" id="PRO_5044551773" evidence="1">
    <location>
        <begin position="21"/>
        <end position="109"/>
    </location>
</feature>
<dbReference type="AlphaFoldDB" id="A0A183FZ98"/>
<keyword evidence="3" id="KW-1185">Reference proteome</keyword>
<gene>
    <name evidence="2" type="ORF">HPBE_LOCUS14053</name>
</gene>